<accession>J9D1L4</accession>
<dbReference type="Proteomes" id="UP000003163">
    <property type="component" value="Unassembled WGS sequence"/>
</dbReference>
<proteinExistence type="predicted"/>
<protein>
    <submittedName>
        <fullName evidence="1">Uncharacterized protein</fullName>
    </submittedName>
</protein>
<comment type="caution">
    <text evidence="1">The sequence shown here is derived from an EMBL/GenBank/DDBJ whole genome shotgun (WGS) entry which is preliminary data.</text>
</comment>
<name>J9D1L4_EDHAE</name>
<dbReference type="EMBL" id="AFBI03000118">
    <property type="protein sequence ID" value="EJW01731.1"/>
    <property type="molecule type" value="Genomic_DNA"/>
</dbReference>
<evidence type="ECO:0000313" key="2">
    <source>
        <dbReference type="Proteomes" id="UP000003163"/>
    </source>
</evidence>
<gene>
    <name evidence="1" type="ORF">EDEG_03747</name>
</gene>
<dbReference type="AlphaFoldDB" id="J9D1L4"/>
<dbReference type="HOGENOM" id="CLU_046004_0_0_1"/>
<sequence>MSNFNLLNFLKIRIFANARTLLFSGILCFIIRNSYPYKITRTSSMNNQDTSLQMTKSPFLVSLEDNVIPYSKHSSFPSLENLANSSDQNNHNPYKEVKEMNPKIESSFVKRSIGDGKLSLEDLKLSLSNDKMAILDNNRIIDLFNLLTTQVDNYKEEFMLKGELYQLIYNHEVLRKLYERYLRGEMNDFQADNVIDFYFKWLFSCKSLNENYFEGKIVKDLYDYEKDEESLKYRRLISPNRDFLNENSVYIKNFNKMFGLFWQHNFKRIQDIKEFLEEDEDKSDIYRMNIDMWYEYDYNDIRYEVVTNEKIMIDENNSKDSITIKIVNTTYRNRDFLLNATSSLGSSLNAFLEVCGKSIDFEKMYEIVKGVKILTNYGMDVLENLSLFVREEIYKKLGGNLDNSIMTRVVGMKDKDFLRSSSTSGIKNPQLTNTIFIQVQNWATRSKCEQVENAYECGPNMNVFIGLIVDED</sequence>
<reference evidence="2" key="2">
    <citation type="submission" date="2015-07" db="EMBL/GenBank/DDBJ databases">
        <title>Contrasting host-pathogen interactions and genome evolution in two generalist and specialist microsporidian pathogens of mosquitoes.</title>
        <authorList>
            <consortium name="The Broad Institute Genomics Platform"/>
            <consortium name="The Broad Institute Genome Sequencing Center for Infectious Disease"/>
            <person name="Cuomo C.A."/>
            <person name="Sanscrainte N.D."/>
            <person name="Goldberg J.M."/>
            <person name="Heiman D."/>
            <person name="Young S."/>
            <person name="Zeng Q."/>
            <person name="Becnel J.J."/>
            <person name="Birren B.W."/>
        </authorList>
    </citation>
    <scope>NUCLEOTIDE SEQUENCE [LARGE SCALE GENOMIC DNA]</scope>
    <source>
        <strain evidence="2">USNM 41457</strain>
    </source>
</reference>
<dbReference type="InParanoid" id="J9D1L4"/>
<reference evidence="1 2" key="1">
    <citation type="submission" date="2011-08" db="EMBL/GenBank/DDBJ databases">
        <authorList>
            <person name="Liu Z.J."/>
            <person name="Shi F.L."/>
            <person name="Lu J.Q."/>
            <person name="Li M."/>
            <person name="Wang Z.L."/>
        </authorList>
    </citation>
    <scope>NUCLEOTIDE SEQUENCE [LARGE SCALE GENOMIC DNA]</scope>
    <source>
        <strain evidence="1 2">USNM 41457</strain>
    </source>
</reference>
<dbReference type="VEuPathDB" id="MicrosporidiaDB:EDEG_03747"/>
<organism evidence="1 2">
    <name type="scientific">Edhazardia aedis (strain USNM 41457)</name>
    <name type="common">Microsporidian parasite</name>
    <dbReference type="NCBI Taxonomy" id="1003232"/>
    <lineage>
        <taxon>Eukaryota</taxon>
        <taxon>Fungi</taxon>
        <taxon>Fungi incertae sedis</taxon>
        <taxon>Microsporidia</taxon>
        <taxon>Edhazardia</taxon>
    </lineage>
</organism>
<evidence type="ECO:0000313" key="1">
    <source>
        <dbReference type="EMBL" id="EJW01731.1"/>
    </source>
</evidence>
<keyword evidence="2" id="KW-1185">Reference proteome</keyword>